<evidence type="ECO:0000313" key="3">
    <source>
        <dbReference type="Proteomes" id="UP000295689"/>
    </source>
</evidence>
<gene>
    <name evidence="2" type="ORF">EV146_108247</name>
</gene>
<reference evidence="2 3" key="1">
    <citation type="journal article" date="2015" name="Stand. Genomic Sci.">
        <title>Genomic Encyclopedia of Bacterial and Archaeal Type Strains, Phase III: the genomes of soil and plant-associated and newly described type strains.</title>
        <authorList>
            <person name="Whitman W.B."/>
            <person name="Woyke T."/>
            <person name="Klenk H.P."/>
            <person name="Zhou Y."/>
            <person name="Lilburn T.G."/>
            <person name="Beck B.J."/>
            <person name="De Vos P."/>
            <person name="Vandamme P."/>
            <person name="Eisen J.A."/>
            <person name="Garrity G."/>
            <person name="Hugenholtz P."/>
            <person name="Kyrpides N.C."/>
        </authorList>
    </citation>
    <scope>NUCLEOTIDE SEQUENCE [LARGE SCALE GENOMIC DNA]</scope>
    <source>
        <strain evidence="2 3">CV53</strain>
    </source>
</reference>
<organism evidence="2 3">
    <name type="scientific">Mesobacillus foraminis</name>
    <dbReference type="NCBI Taxonomy" id="279826"/>
    <lineage>
        <taxon>Bacteria</taxon>
        <taxon>Bacillati</taxon>
        <taxon>Bacillota</taxon>
        <taxon>Bacilli</taxon>
        <taxon>Bacillales</taxon>
        <taxon>Bacillaceae</taxon>
        <taxon>Mesobacillus</taxon>
    </lineage>
</organism>
<dbReference type="RefSeq" id="WP_158287114.1">
    <property type="nucleotide sequence ID" value="NZ_JABUHM010000007.1"/>
</dbReference>
<keyword evidence="3" id="KW-1185">Reference proteome</keyword>
<dbReference type="Proteomes" id="UP000295689">
    <property type="component" value="Unassembled WGS sequence"/>
</dbReference>
<feature type="region of interest" description="Disordered" evidence="1">
    <location>
        <begin position="22"/>
        <end position="54"/>
    </location>
</feature>
<name>A0A4R2BCB7_9BACI</name>
<evidence type="ECO:0000313" key="2">
    <source>
        <dbReference type="EMBL" id="TCN24133.1"/>
    </source>
</evidence>
<comment type="caution">
    <text evidence="2">The sequence shown here is derived from an EMBL/GenBank/DDBJ whole genome shotgun (WGS) entry which is preliminary data.</text>
</comment>
<evidence type="ECO:0000256" key="1">
    <source>
        <dbReference type="SAM" id="MobiDB-lite"/>
    </source>
</evidence>
<sequence length="54" mass="5742">MTVNFRSYLIASTISLSLMMAQTSGTSSEEMPAKSKDSASASQPSLNEEGRQGQ</sequence>
<protein>
    <submittedName>
        <fullName evidence="2">Uncharacterized protein</fullName>
    </submittedName>
</protein>
<dbReference type="EMBL" id="SLVV01000008">
    <property type="protein sequence ID" value="TCN24133.1"/>
    <property type="molecule type" value="Genomic_DNA"/>
</dbReference>
<proteinExistence type="predicted"/>
<dbReference type="AlphaFoldDB" id="A0A4R2BCB7"/>
<accession>A0A4R2BCB7</accession>